<accession>A0ACA9SAI9</accession>
<keyword evidence="2" id="KW-1185">Reference proteome</keyword>
<comment type="caution">
    <text evidence="1">The sequence shown here is derived from an EMBL/GenBank/DDBJ whole genome shotgun (WGS) entry which is preliminary data.</text>
</comment>
<feature type="non-terminal residue" evidence="1">
    <location>
        <position position="1"/>
    </location>
</feature>
<evidence type="ECO:0000313" key="1">
    <source>
        <dbReference type="EMBL" id="CAG8833501.1"/>
    </source>
</evidence>
<reference evidence="1" key="1">
    <citation type="submission" date="2021-06" db="EMBL/GenBank/DDBJ databases">
        <authorList>
            <person name="Kallberg Y."/>
            <person name="Tangrot J."/>
            <person name="Rosling A."/>
        </authorList>
    </citation>
    <scope>NUCLEOTIDE SEQUENCE</scope>
    <source>
        <strain evidence="1">MA461A</strain>
    </source>
</reference>
<dbReference type="Proteomes" id="UP000789920">
    <property type="component" value="Unassembled WGS sequence"/>
</dbReference>
<organism evidence="1 2">
    <name type="scientific">Racocetra persica</name>
    <dbReference type="NCBI Taxonomy" id="160502"/>
    <lineage>
        <taxon>Eukaryota</taxon>
        <taxon>Fungi</taxon>
        <taxon>Fungi incertae sedis</taxon>
        <taxon>Mucoromycota</taxon>
        <taxon>Glomeromycotina</taxon>
        <taxon>Glomeromycetes</taxon>
        <taxon>Diversisporales</taxon>
        <taxon>Gigasporaceae</taxon>
        <taxon>Racocetra</taxon>
    </lineage>
</organism>
<gene>
    <name evidence="1" type="ORF">RPERSI_LOCUS28846</name>
</gene>
<dbReference type="EMBL" id="CAJVQC010106676">
    <property type="protein sequence ID" value="CAG8833501.1"/>
    <property type="molecule type" value="Genomic_DNA"/>
</dbReference>
<name>A0ACA9SAI9_9GLOM</name>
<feature type="non-terminal residue" evidence="1">
    <location>
        <position position="41"/>
    </location>
</feature>
<evidence type="ECO:0000313" key="2">
    <source>
        <dbReference type="Proteomes" id="UP000789920"/>
    </source>
</evidence>
<sequence length="41" mass="4603">FENSDKNLIFEDALSCITATSFERIPICRIQFSNALAITIP</sequence>
<proteinExistence type="predicted"/>
<protein>
    <submittedName>
        <fullName evidence="1">659_t:CDS:1</fullName>
    </submittedName>
</protein>